<name>A0ACC2V2Q6_9TREE</name>
<sequence>MDYLTGEKQDRWLQQSFPNNRSDAFDGHPESRKRKRSDNKEAFKRAGPFSKAAADYFVESLPGIGNLAAHPTSQAFSGFPLEGIAIGNGWIDPKEQYQGYVDFAFEKGLIKEGSKEAETLEQYMQQCQLQLDKYQNPADVPINVDQCGQVMGAVTDPFIEE</sequence>
<keyword evidence="2" id="KW-1185">Reference proteome</keyword>
<proteinExistence type="predicted"/>
<gene>
    <name evidence="1" type="ORF">QFC19_008328</name>
</gene>
<comment type="caution">
    <text evidence="1">The sequence shown here is derived from an EMBL/GenBank/DDBJ whole genome shotgun (WGS) entry which is preliminary data.</text>
</comment>
<evidence type="ECO:0000313" key="1">
    <source>
        <dbReference type="EMBL" id="KAJ9093469.1"/>
    </source>
</evidence>
<reference evidence="1" key="1">
    <citation type="submission" date="2023-04" db="EMBL/GenBank/DDBJ databases">
        <title>Draft Genome sequencing of Naganishia species isolated from polar environments using Oxford Nanopore Technology.</title>
        <authorList>
            <person name="Leo P."/>
            <person name="Venkateswaran K."/>
        </authorList>
    </citation>
    <scope>NUCLEOTIDE SEQUENCE</scope>
    <source>
        <strain evidence="1">MNA-CCFEE 5261</strain>
    </source>
</reference>
<accession>A0ACC2V2Q6</accession>
<evidence type="ECO:0000313" key="2">
    <source>
        <dbReference type="Proteomes" id="UP001241377"/>
    </source>
</evidence>
<dbReference type="Proteomes" id="UP001241377">
    <property type="component" value="Unassembled WGS sequence"/>
</dbReference>
<dbReference type="EMBL" id="JASBWR010000123">
    <property type="protein sequence ID" value="KAJ9093469.1"/>
    <property type="molecule type" value="Genomic_DNA"/>
</dbReference>
<organism evidence="1 2">
    <name type="scientific">Naganishia cerealis</name>
    <dbReference type="NCBI Taxonomy" id="610337"/>
    <lineage>
        <taxon>Eukaryota</taxon>
        <taxon>Fungi</taxon>
        <taxon>Dikarya</taxon>
        <taxon>Basidiomycota</taxon>
        <taxon>Agaricomycotina</taxon>
        <taxon>Tremellomycetes</taxon>
        <taxon>Filobasidiales</taxon>
        <taxon>Filobasidiaceae</taxon>
        <taxon>Naganishia</taxon>
    </lineage>
</organism>
<protein>
    <submittedName>
        <fullName evidence="1">Uncharacterized protein</fullName>
    </submittedName>
</protein>